<dbReference type="EMBL" id="CP042914">
    <property type="protein sequence ID" value="QEG38787.1"/>
    <property type="molecule type" value="Genomic_DNA"/>
</dbReference>
<proteinExistence type="predicted"/>
<dbReference type="Proteomes" id="UP000325286">
    <property type="component" value="Chromosome"/>
</dbReference>
<dbReference type="OrthoDB" id="285275at2"/>
<sequence length="98" mass="11393">MIQYTCDRCKREFNGRQDTRYELLLEVRQAVQPEIEFSEEDSDHLLELHELLGQLEDQPAPPPCAPQQHFDLCPQCYQRFVTNPLGRDTAVVLGFSNN</sequence>
<evidence type="ECO:0000313" key="1">
    <source>
        <dbReference type="EMBL" id="QEG38787.1"/>
    </source>
</evidence>
<protein>
    <submittedName>
        <fullName evidence="1">Uncharacterized protein</fullName>
    </submittedName>
</protein>
<dbReference type="KEGG" id="rul:UC8_07450"/>
<gene>
    <name evidence="1" type="ORF">UC8_07450</name>
</gene>
<evidence type="ECO:0000313" key="2">
    <source>
        <dbReference type="Proteomes" id="UP000325286"/>
    </source>
</evidence>
<dbReference type="AlphaFoldDB" id="A0A5B9QI36"/>
<keyword evidence="2" id="KW-1185">Reference proteome</keyword>
<accession>A0A5B9QI36</accession>
<name>A0A5B9QI36_9BACT</name>
<dbReference type="RefSeq" id="WP_068141142.1">
    <property type="nucleotide sequence ID" value="NZ_CP042914.1"/>
</dbReference>
<reference evidence="1 2" key="1">
    <citation type="submission" date="2019-08" db="EMBL/GenBank/DDBJ databases">
        <title>Deep-cultivation of Planctomycetes and their phenomic and genomic characterization uncovers novel biology.</title>
        <authorList>
            <person name="Wiegand S."/>
            <person name="Jogler M."/>
            <person name="Boedeker C."/>
            <person name="Pinto D."/>
            <person name="Vollmers J."/>
            <person name="Rivas-Marin E."/>
            <person name="Kohn T."/>
            <person name="Peeters S.H."/>
            <person name="Heuer A."/>
            <person name="Rast P."/>
            <person name="Oberbeckmann S."/>
            <person name="Bunk B."/>
            <person name="Jeske O."/>
            <person name="Meyerdierks A."/>
            <person name="Storesund J.E."/>
            <person name="Kallscheuer N."/>
            <person name="Luecker S."/>
            <person name="Lage O.M."/>
            <person name="Pohl T."/>
            <person name="Merkel B.J."/>
            <person name="Hornburger P."/>
            <person name="Mueller R.-W."/>
            <person name="Bruemmer F."/>
            <person name="Labrenz M."/>
            <person name="Spormann A.M."/>
            <person name="Op den Camp H."/>
            <person name="Overmann J."/>
            <person name="Amann R."/>
            <person name="Jetten M.S.M."/>
            <person name="Mascher T."/>
            <person name="Medema M.H."/>
            <person name="Devos D.P."/>
            <person name="Kaster A.-K."/>
            <person name="Ovreas L."/>
            <person name="Rohde M."/>
            <person name="Galperin M.Y."/>
            <person name="Jogler C."/>
        </authorList>
    </citation>
    <scope>NUCLEOTIDE SEQUENCE [LARGE SCALE GENOMIC DNA]</scope>
    <source>
        <strain evidence="1 2">UC8</strain>
    </source>
</reference>
<organism evidence="1 2">
    <name type="scientific">Roseimaritima ulvae</name>
    <dbReference type="NCBI Taxonomy" id="980254"/>
    <lineage>
        <taxon>Bacteria</taxon>
        <taxon>Pseudomonadati</taxon>
        <taxon>Planctomycetota</taxon>
        <taxon>Planctomycetia</taxon>
        <taxon>Pirellulales</taxon>
        <taxon>Pirellulaceae</taxon>
        <taxon>Roseimaritima</taxon>
    </lineage>
</organism>